<dbReference type="SMART" id="SM00887">
    <property type="entry name" value="EB_dh"/>
    <property type="match status" value="1"/>
</dbReference>
<reference evidence="9 10" key="1">
    <citation type="submission" date="2018-12" db="EMBL/GenBank/DDBJ databases">
        <title>Draft genome sequence of Haloarcula hispinica strain 18.1, an halophilic archaeon isolated from Chott El Jerid of Southern Tunisia.</title>
        <authorList>
            <person name="Najjari A."/>
            <person name="Ben Dhia O."/>
            <person name="Ferjani R."/>
            <person name="Mahjoubi M."/>
            <person name="Sghaier H."/>
            <person name="Elshahed M."/>
            <person name="Ouzari H.I."/>
            <person name="Cherid A."/>
            <person name="Youssef N."/>
        </authorList>
    </citation>
    <scope>NUCLEOTIDE SEQUENCE [LARGE SCALE GENOMIC DNA]</scope>
    <source>
        <strain evidence="9 10">18.1</strain>
    </source>
</reference>
<dbReference type="EMBL" id="RZIG01000001">
    <property type="protein sequence ID" value="RYJ15517.1"/>
    <property type="molecule type" value="Genomic_DNA"/>
</dbReference>
<evidence type="ECO:0000313" key="9">
    <source>
        <dbReference type="EMBL" id="RYJ15517.1"/>
    </source>
</evidence>
<evidence type="ECO:0000256" key="5">
    <source>
        <dbReference type="ARBA" id="ARBA00023004"/>
    </source>
</evidence>
<dbReference type="Proteomes" id="UP000293535">
    <property type="component" value="Unassembled WGS sequence"/>
</dbReference>
<evidence type="ECO:0000256" key="7">
    <source>
        <dbReference type="SAM" id="Phobius"/>
    </source>
</evidence>
<keyword evidence="7" id="KW-0812">Transmembrane</keyword>
<accession>A0A482TF52</accession>
<keyword evidence="7" id="KW-0472">Membrane</keyword>
<evidence type="ECO:0000313" key="10">
    <source>
        <dbReference type="Proteomes" id="UP000293535"/>
    </source>
</evidence>
<evidence type="ECO:0000256" key="6">
    <source>
        <dbReference type="SAM" id="MobiDB-lite"/>
    </source>
</evidence>
<keyword evidence="4" id="KW-0249">Electron transport</keyword>
<proteinExistence type="predicted"/>
<evidence type="ECO:0000256" key="3">
    <source>
        <dbReference type="ARBA" id="ARBA00022723"/>
    </source>
</evidence>
<dbReference type="AlphaFoldDB" id="A0A482TF52"/>
<name>A0A482TF52_HALHI</name>
<comment type="caution">
    <text evidence="9">The sequence shown here is derived from an EMBL/GenBank/DDBJ whole genome shotgun (WGS) entry which is preliminary data.</text>
</comment>
<feature type="transmembrane region" description="Helical" evidence="7">
    <location>
        <begin position="322"/>
        <end position="342"/>
    </location>
</feature>
<evidence type="ECO:0000256" key="4">
    <source>
        <dbReference type="ARBA" id="ARBA00022982"/>
    </source>
</evidence>
<dbReference type="Gene3D" id="2.60.40.1190">
    <property type="match status" value="1"/>
</dbReference>
<evidence type="ECO:0000256" key="1">
    <source>
        <dbReference type="ARBA" id="ARBA00022448"/>
    </source>
</evidence>
<sequence>MVELDYEAARRATTATAVVLALMVAGQMAVAAAITGGQQPMVATDQVPQTAEGDRWSEAPSRTVSLSKQQMAVPYGGGSVDEMQVQALTNDTHVAFRLTWEDPTNDTNIRSPRNYSDAAAVMLSSGEKPPITMGAGGDPVNIWYWRSQWQYGNDKDAEWSRDMYAYPHPDEETKPGLAAGNPLSQDQYETYGQNYYAAGYGSLSNAPQQNVDAQATRNGDEWSVVFVREHAGEGKHDAAFRQNETMYLAFAVWNGSSDEVNGKKSLTMQYSTLDTESGELTAPESGGSGDSSSSGSAASGGGSSGGDSSSGDGGSGGSSNPLYTSLGTLIAATVAGWTVLYWRLAR</sequence>
<keyword evidence="7" id="KW-1133">Transmembrane helix</keyword>
<keyword evidence="1" id="KW-0813">Transport</keyword>
<dbReference type="InterPro" id="IPR019020">
    <property type="entry name" value="Cyt-c552/DMSO_Rdtase_haem-bd"/>
</dbReference>
<dbReference type="GO" id="GO:0046872">
    <property type="term" value="F:metal ion binding"/>
    <property type="evidence" value="ECO:0007669"/>
    <property type="project" value="UniProtKB-KW"/>
</dbReference>
<dbReference type="Pfam" id="PF09459">
    <property type="entry name" value="EB_dh"/>
    <property type="match status" value="1"/>
</dbReference>
<evidence type="ECO:0000259" key="8">
    <source>
        <dbReference type="SMART" id="SM00887"/>
    </source>
</evidence>
<feature type="region of interest" description="Disordered" evidence="6">
    <location>
        <begin position="276"/>
        <end position="319"/>
    </location>
</feature>
<keyword evidence="2" id="KW-0349">Heme</keyword>
<gene>
    <name evidence="9" type="ORF">ELS20_00130</name>
</gene>
<feature type="domain" description="Cytochrome c-552/DMSO reductase-like haem-binding" evidence="8">
    <location>
        <begin position="53"/>
        <end position="265"/>
    </location>
</feature>
<dbReference type="GO" id="GO:0020037">
    <property type="term" value="F:heme binding"/>
    <property type="evidence" value="ECO:0007669"/>
    <property type="project" value="InterPro"/>
</dbReference>
<protein>
    <submittedName>
        <fullName evidence="9">Cytochrome C nitrite reductase</fullName>
    </submittedName>
</protein>
<dbReference type="RefSeq" id="WP_129754740.1">
    <property type="nucleotide sequence ID" value="NZ_JAFKAA010000001.1"/>
</dbReference>
<keyword evidence="5" id="KW-0408">Iron</keyword>
<evidence type="ECO:0000256" key="2">
    <source>
        <dbReference type="ARBA" id="ARBA00022617"/>
    </source>
</evidence>
<keyword evidence="3" id="KW-0479">Metal-binding</keyword>
<organism evidence="9 10">
    <name type="scientific">Haloarcula hispanica</name>
    <dbReference type="NCBI Taxonomy" id="51589"/>
    <lineage>
        <taxon>Archaea</taxon>
        <taxon>Methanobacteriati</taxon>
        <taxon>Methanobacteriota</taxon>
        <taxon>Stenosarchaea group</taxon>
        <taxon>Halobacteria</taxon>
        <taxon>Halobacteriales</taxon>
        <taxon>Haloarculaceae</taxon>
        <taxon>Haloarcula</taxon>
    </lineage>
</organism>